<name>A0AAV6FRF0_9TELE</name>
<accession>A0AAV6FRF0</accession>
<evidence type="ECO:0000313" key="1">
    <source>
        <dbReference type="EMBL" id="KAG5264302.1"/>
    </source>
</evidence>
<reference evidence="1" key="1">
    <citation type="submission" date="2020-10" db="EMBL/GenBank/DDBJ databases">
        <title>Chromosome-scale genome assembly of the Allis shad, Alosa alosa.</title>
        <authorList>
            <person name="Margot Z."/>
            <person name="Christophe K."/>
            <person name="Cabau C."/>
            <person name="Louis A."/>
            <person name="Berthelot C."/>
            <person name="Parey E."/>
            <person name="Roest Crollius H."/>
            <person name="Montfort J."/>
            <person name="Robinson-Rechavi M."/>
            <person name="Bucao C."/>
            <person name="Bouchez O."/>
            <person name="Gislard M."/>
            <person name="Lluch J."/>
            <person name="Milhes M."/>
            <person name="Lampietro C."/>
            <person name="Lopez Roques C."/>
            <person name="Donnadieu C."/>
            <person name="Braasch I."/>
            <person name="Desvignes T."/>
            <person name="Postlethwait J."/>
            <person name="Bobe J."/>
            <person name="Guiguen Y."/>
        </authorList>
    </citation>
    <scope>NUCLEOTIDE SEQUENCE</scope>
    <source>
        <strain evidence="1">M-15738</strain>
        <tissue evidence="1">Blood</tissue>
    </source>
</reference>
<protein>
    <submittedName>
        <fullName evidence="1">Uncharacterized protein</fullName>
    </submittedName>
</protein>
<evidence type="ECO:0000313" key="2">
    <source>
        <dbReference type="Proteomes" id="UP000823561"/>
    </source>
</evidence>
<comment type="caution">
    <text evidence="1">The sequence shown here is derived from an EMBL/GenBank/DDBJ whole genome shotgun (WGS) entry which is preliminary data.</text>
</comment>
<dbReference type="EMBL" id="JADWDJ010000020">
    <property type="protein sequence ID" value="KAG5264302.1"/>
    <property type="molecule type" value="Genomic_DNA"/>
</dbReference>
<feature type="non-terminal residue" evidence="1">
    <location>
        <position position="1"/>
    </location>
</feature>
<proteinExistence type="predicted"/>
<dbReference type="AlphaFoldDB" id="A0AAV6FRF0"/>
<dbReference type="Proteomes" id="UP000823561">
    <property type="component" value="Chromosome 20"/>
</dbReference>
<organism evidence="1 2">
    <name type="scientific">Alosa alosa</name>
    <name type="common">allis shad</name>
    <dbReference type="NCBI Taxonomy" id="278164"/>
    <lineage>
        <taxon>Eukaryota</taxon>
        <taxon>Metazoa</taxon>
        <taxon>Chordata</taxon>
        <taxon>Craniata</taxon>
        <taxon>Vertebrata</taxon>
        <taxon>Euteleostomi</taxon>
        <taxon>Actinopterygii</taxon>
        <taxon>Neopterygii</taxon>
        <taxon>Teleostei</taxon>
        <taxon>Clupei</taxon>
        <taxon>Clupeiformes</taxon>
        <taxon>Clupeoidei</taxon>
        <taxon>Clupeidae</taxon>
        <taxon>Alosa</taxon>
    </lineage>
</organism>
<gene>
    <name evidence="1" type="ORF">AALO_G00252200</name>
</gene>
<sequence length="118" mass="12897">TQSGEARTEKILSGQVYFSFIKLVLRISSVVNKKLSNNAPSYFLNDALSRHADGSADVPRATHSFAGQWHLSRAVWAPSGLVFITYLCPVEPMTSTLIKMIFSPGPRGLCKWTPSGAL</sequence>
<keyword evidence="2" id="KW-1185">Reference proteome</keyword>